<dbReference type="GO" id="GO:0000724">
    <property type="term" value="P:double-strand break repair via homologous recombination"/>
    <property type="evidence" value="ECO:0007669"/>
    <property type="project" value="TreeGrafter"/>
</dbReference>
<dbReference type="Proteomes" id="UP000054485">
    <property type="component" value="Unassembled WGS sequence"/>
</dbReference>
<reference evidence="11" key="2">
    <citation type="submission" date="2015-01" db="EMBL/GenBank/DDBJ databases">
        <title>Evolutionary Origins and Diversification of the Mycorrhizal Mutualists.</title>
        <authorList>
            <consortium name="DOE Joint Genome Institute"/>
            <consortium name="Mycorrhizal Genomics Consortium"/>
            <person name="Kohler A."/>
            <person name="Kuo A."/>
            <person name="Nagy L.G."/>
            <person name="Floudas D."/>
            <person name="Copeland A."/>
            <person name="Barry K.W."/>
            <person name="Cichocki N."/>
            <person name="Veneault-Fourrey C."/>
            <person name="LaButti K."/>
            <person name="Lindquist E.A."/>
            <person name="Lipzen A."/>
            <person name="Lundell T."/>
            <person name="Morin E."/>
            <person name="Murat C."/>
            <person name="Riley R."/>
            <person name="Ohm R."/>
            <person name="Sun H."/>
            <person name="Tunlid A."/>
            <person name="Henrissat B."/>
            <person name="Grigoriev I.V."/>
            <person name="Hibbett D.S."/>
            <person name="Martin F."/>
        </authorList>
    </citation>
    <scope>NUCLEOTIDE SEQUENCE [LARGE SCALE GENOMIC DNA]</scope>
    <source>
        <strain evidence="11">UH-Slu-Lm8-n1</strain>
    </source>
</reference>
<dbReference type="GO" id="GO:0005524">
    <property type="term" value="F:ATP binding"/>
    <property type="evidence" value="ECO:0007669"/>
    <property type="project" value="UniProtKB-KW"/>
</dbReference>
<dbReference type="InterPro" id="IPR011545">
    <property type="entry name" value="DEAD/DEAH_box_helicase_dom"/>
</dbReference>
<name>A0A0C9ZJY2_9AGAM</name>
<dbReference type="InParanoid" id="A0A0C9ZJY2"/>
<dbReference type="InterPro" id="IPR001650">
    <property type="entry name" value="Helicase_C-like"/>
</dbReference>
<dbReference type="GO" id="GO:0005694">
    <property type="term" value="C:chromosome"/>
    <property type="evidence" value="ECO:0007669"/>
    <property type="project" value="TreeGrafter"/>
</dbReference>
<dbReference type="SMART" id="SM00487">
    <property type="entry name" value="DEXDc"/>
    <property type="match status" value="1"/>
</dbReference>
<dbReference type="GO" id="GO:0043138">
    <property type="term" value="F:3'-5' DNA helicase activity"/>
    <property type="evidence" value="ECO:0007669"/>
    <property type="project" value="UniProtKB-EC"/>
</dbReference>
<gene>
    <name evidence="10" type="ORF">CY34DRAFT_15482</name>
</gene>
<dbReference type="PROSITE" id="PS51194">
    <property type="entry name" value="HELICASE_CTER"/>
    <property type="match status" value="1"/>
</dbReference>
<dbReference type="Pfam" id="PF00271">
    <property type="entry name" value="Helicase_C"/>
    <property type="match status" value="1"/>
</dbReference>
<evidence type="ECO:0000256" key="6">
    <source>
        <dbReference type="ARBA" id="ARBA00034617"/>
    </source>
</evidence>
<dbReference type="PROSITE" id="PS51192">
    <property type="entry name" value="HELICASE_ATP_BIND_1"/>
    <property type="match status" value="1"/>
</dbReference>
<protein>
    <recommendedName>
        <fullName evidence="7">DNA 3'-5' helicase</fullName>
        <ecNumber evidence="7">5.6.2.4</ecNumber>
    </recommendedName>
</protein>
<dbReference type="SMART" id="SM00490">
    <property type="entry name" value="HELICc"/>
    <property type="match status" value="1"/>
</dbReference>
<reference evidence="10 11" key="1">
    <citation type="submission" date="2014-04" db="EMBL/GenBank/DDBJ databases">
        <authorList>
            <consortium name="DOE Joint Genome Institute"/>
            <person name="Kuo A."/>
            <person name="Ruytinx J."/>
            <person name="Rineau F."/>
            <person name="Colpaert J."/>
            <person name="Kohler A."/>
            <person name="Nagy L.G."/>
            <person name="Floudas D."/>
            <person name="Copeland A."/>
            <person name="Barry K.W."/>
            <person name="Cichocki N."/>
            <person name="Veneault-Fourrey C."/>
            <person name="LaButti K."/>
            <person name="Lindquist E.A."/>
            <person name="Lipzen A."/>
            <person name="Lundell T."/>
            <person name="Morin E."/>
            <person name="Murat C."/>
            <person name="Sun H."/>
            <person name="Tunlid A."/>
            <person name="Henrissat B."/>
            <person name="Grigoriev I.V."/>
            <person name="Hibbett D.S."/>
            <person name="Martin F."/>
            <person name="Nordberg H.P."/>
            <person name="Cantor M.N."/>
            <person name="Hua S.X."/>
        </authorList>
    </citation>
    <scope>NUCLEOTIDE SEQUENCE [LARGE SCALE GENOMIC DNA]</scope>
    <source>
        <strain evidence="10 11">UH-Slu-Lm8-n1</strain>
    </source>
</reference>
<evidence type="ECO:0000256" key="2">
    <source>
        <dbReference type="ARBA" id="ARBA00022741"/>
    </source>
</evidence>
<evidence type="ECO:0000313" key="11">
    <source>
        <dbReference type="Proteomes" id="UP000054485"/>
    </source>
</evidence>
<dbReference type="OrthoDB" id="10261556at2759"/>
<dbReference type="Gene3D" id="3.40.50.300">
    <property type="entry name" value="P-loop containing nucleotide triphosphate hydrolases"/>
    <property type="match status" value="2"/>
</dbReference>
<dbReference type="GO" id="GO:0003677">
    <property type="term" value="F:DNA binding"/>
    <property type="evidence" value="ECO:0007669"/>
    <property type="project" value="UniProtKB-KW"/>
</dbReference>
<evidence type="ECO:0000256" key="1">
    <source>
        <dbReference type="ARBA" id="ARBA00005446"/>
    </source>
</evidence>
<dbReference type="Pfam" id="PF00270">
    <property type="entry name" value="DEAD"/>
    <property type="match status" value="1"/>
</dbReference>
<organism evidence="10 11">
    <name type="scientific">Suillus luteus UH-Slu-Lm8-n1</name>
    <dbReference type="NCBI Taxonomy" id="930992"/>
    <lineage>
        <taxon>Eukaryota</taxon>
        <taxon>Fungi</taxon>
        <taxon>Dikarya</taxon>
        <taxon>Basidiomycota</taxon>
        <taxon>Agaricomycotina</taxon>
        <taxon>Agaricomycetes</taxon>
        <taxon>Agaricomycetidae</taxon>
        <taxon>Boletales</taxon>
        <taxon>Suillineae</taxon>
        <taxon>Suillaceae</taxon>
        <taxon>Suillus</taxon>
    </lineage>
</organism>
<sequence>MSANNNIPSVEEIRSAVKSTFGFTPCPWQIQSAQAQLAKKDVITISPTGSRKTLCFWIPLLFDDNGIIILVTPLNILGDKNVREIEAIGKTAICLTAQSATDEAFKAIAALEYQVIIVSPERILSDTHFDALWKNQRFTSWFRNITIDEAHCVSEWGDGFRPEYGEIGRLRWIIPRHVTFHATSATMPPHVLRDVQKKLHIDPHSSVKIHRANDRPNIHLMVVEMIYPAKTKYDLIRALGLDQNSRPPPFMVFDNTRVQAECSWEAIQLGLPAEFREKVVWFHSGMSSEFRAEKIEKLRSGELWGICCTDAAGMGLDIRSIELVIQWGHTKSLCTLMQRFGHAARDPNREATAIYIVEP</sequence>
<keyword evidence="4" id="KW-0238">DNA-binding</keyword>
<dbReference type="PANTHER" id="PTHR13710">
    <property type="entry name" value="DNA HELICASE RECQ FAMILY MEMBER"/>
    <property type="match status" value="1"/>
</dbReference>
<dbReference type="SUPFAM" id="SSF52540">
    <property type="entry name" value="P-loop containing nucleoside triphosphate hydrolases"/>
    <property type="match status" value="1"/>
</dbReference>
<evidence type="ECO:0000313" key="10">
    <source>
        <dbReference type="EMBL" id="KIK37780.1"/>
    </source>
</evidence>
<accession>A0A0C9ZJY2</accession>
<proteinExistence type="inferred from homology"/>
<comment type="catalytic activity">
    <reaction evidence="6">
        <text>Couples ATP hydrolysis with the unwinding of duplex DNA by translocating in the 3'-5' direction.</text>
        <dbReference type="EC" id="5.6.2.4"/>
    </reaction>
</comment>
<dbReference type="STRING" id="930992.A0A0C9ZJY2"/>
<comment type="similarity">
    <text evidence="1">Belongs to the helicase family. RecQ subfamily.</text>
</comment>
<dbReference type="EC" id="5.6.2.4" evidence="7"/>
<keyword evidence="11" id="KW-1185">Reference proteome</keyword>
<evidence type="ECO:0000259" key="8">
    <source>
        <dbReference type="PROSITE" id="PS51192"/>
    </source>
</evidence>
<dbReference type="InterPro" id="IPR027417">
    <property type="entry name" value="P-loop_NTPase"/>
</dbReference>
<dbReference type="PANTHER" id="PTHR13710:SF105">
    <property type="entry name" value="ATP-DEPENDENT DNA HELICASE Q1"/>
    <property type="match status" value="1"/>
</dbReference>
<dbReference type="GO" id="GO:0009378">
    <property type="term" value="F:four-way junction helicase activity"/>
    <property type="evidence" value="ECO:0007669"/>
    <property type="project" value="TreeGrafter"/>
</dbReference>
<evidence type="ECO:0000256" key="5">
    <source>
        <dbReference type="ARBA" id="ARBA00023235"/>
    </source>
</evidence>
<keyword evidence="5" id="KW-0413">Isomerase</keyword>
<dbReference type="InterPro" id="IPR014001">
    <property type="entry name" value="Helicase_ATP-bd"/>
</dbReference>
<dbReference type="HOGENOM" id="CLU_001103_19_0_1"/>
<dbReference type="EMBL" id="KN835430">
    <property type="protein sequence ID" value="KIK37780.1"/>
    <property type="molecule type" value="Genomic_DNA"/>
</dbReference>
<keyword evidence="2" id="KW-0547">Nucleotide-binding</keyword>
<dbReference type="AlphaFoldDB" id="A0A0C9ZJY2"/>
<evidence type="ECO:0000256" key="4">
    <source>
        <dbReference type="ARBA" id="ARBA00023125"/>
    </source>
</evidence>
<evidence type="ECO:0000256" key="3">
    <source>
        <dbReference type="ARBA" id="ARBA00022840"/>
    </source>
</evidence>
<feature type="domain" description="Helicase ATP-binding" evidence="8">
    <location>
        <begin position="33"/>
        <end position="205"/>
    </location>
</feature>
<evidence type="ECO:0000259" key="9">
    <source>
        <dbReference type="PROSITE" id="PS51194"/>
    </source>
</evidence>
<evidence type="ECO:0000256" key="7">
    <source>
        <dbReference type="ARBA" id="ARBA00034808"/>
    </source>
</evidence>
<keyword evidence="3" id="KW-0067">ATP-binding</keyword>
<dbReference type="GO" id="GO:0005737">
    <property type="term" value="C:cytoplasm"/>
    <property type="evidence" value="ECO:0007669"/>
    <property type="project" value="TreeGrafter"/>
</dbReference>
<feature type="domain" description="Helicase C-terminal" evidence="9">
    <location>
        <begin position="234"/>
        <end position="359"/>
    </location>
</feature>